<dbReference type="Proteomes" id="UP000037179">
    <property type="component" value="Unassembled WGS sequence"/>
</dbReference>
<reference evidence="2" key="1">
    <citation type="submission" date="2015-07" db="EMBL/GenBank/DDBJ databases">
        <title>Nocardia seriolae U-1 whole genome shotgun sequence.</title>
        <authorList>
            <person name="Imajoh M."/>
            <person name="Fukumoto Y."/>
            <person name="Sukeda M."/>
            <person name="Yamane J."/>
            <person name="Yamasaki K."/>
            <person name="Shimizu M."/>
            <person name="Ohnishi K."/>
            <person name="Oshima S."/>
        </authorList>
    </citation>
    <scope>NUCLEOTIDE SEQUENCE [LARGE SCALE GENOMIC DNA]</scope>
    <source>
        <strain evidence="2">U-1</strain>
    </source>
</reference>
<feature type="non-terminal residue" evidence="1">
    <location>
        <position position="79"/>
    </location>
</feature>
<protein>
    <submittedName>
        <fullName evidence="1">Uncharacterized protein</fullName>
    </submittedName>
</protein>
<evidence type="ECO:0000313" key="1">
    <source>
        <dbReference type="EMBL" id="GAP32369.1"/>
    </source>
</evidence>
<keyword evidence="2" id="KW-1185">Reference proteome</keyword>
<reference evidence="1 2" key="2">
    <citation type="journal article" date="2016" name="Genome Announc.">
        <title>Draft Genome Sequence of Erythromycin- and Oxytetracycline-Sensitive Nocardia seriolae Strain U-1 (NBRC 110359).</title>
        <authorList>
            <person name="Imajoh M."/>
            <person name="Sukeda M."/>
            <person name="Shimizu M."/>
            <person name="Yamane J."/>
            <person name="Ohnishi K."/>
            <person name="Oshima S."/>
        </authorList>
    </citation>
    <scope>NUCLEOTIDE SEQUENCE [LARGE SCALE GENOMIC DNA]</scope>
    <source>
        <strain evidence="1 2">U-1</strain>
    </source>
</reference>
<dbReference type="EMBL" id="BBYQ01000155">
    <property type="protein sequence ID" value="GAP32369.1"/>
    <property type="molecule type" value="Genomic_DNA"/>
</dbReference>
<proteinExistence type="predicted"/>
<accession>A0ABC9Z3P1</accession>
<sequence length="79" mass="8371">MRAARAIAGTARQIRLDLAASETGRGMAVAALSRIGDVTRNTLSGSTVEARVTDIARRRLNEDIIQQFRSGGGQVGGQF</sequence>
<name>A0ABC9Z3P1_9NOCA</name>
<gene>
    <name evidence="1" type="ORF">NSK11_contig00155-0001</name>
</gene>
<organism evidence="1 2">
    <name type="scientific">Nocardia seriolae</name>
    <dbReference type="NCBI Taxonomy" id="37332"/>
    <lineage>
        <taxon>Bacteria</taxon>
        <taxon>Bacillati</taxon>
        <taxon>Actinomycetota</taxon>
        <taxon>Actinomycetes</taxon>
        <taxon>Mycobacteriales</taxon>
        <taxon>Nocardiaceae</taxon>
        <taxon>Nocardia</taxon>
    </lineage>
</organism>
<comment type="caution">
    <text evidence="1">The sequence shown here is derived from an EMBL/GenBank/DDBJ whole genome shotgun (WGS) entry which is preliminary data.</text>
</comment>
<dbReference type="AlphaFoldDB" id="A0ABC9Z3P1"/>
<evidence type="ECO:0000313" key="2">
    <source>
        <dbReference type="Proteomes" id="UP000037179"/>
    </source>
</evidence>